<dbReference type="PANTHER" id="PTHR38595">
    <property type="entry name" value="CYTOPLASMIC PROTEIN-RELATED"/>
    <property type="match status" value="1"/>
</dbReference>
<dbReference type="PANTHER" id="PTHR38595:SF1">
    <property type="entry name" value="TYPE VI SECRETION SYSTEM COMPONENT TSSE1"/>
    <property type="match status" value="1"/>
</dbReference>
<dbReference type="Pfam" id="PF04965">
    <property type="entry name" value="GPW_gp25"/>
    <property type="match status" value="1"/>
</dbReference>
<dbReference type="SUPFAM" id="SSF160719">
    <property type="entry name" value="gpW/gp25-like"/>
    <property type="match status" value="1"/>
</dbReference>
<feature type="domain" description="IraD/Gp25-like" evidence="1">
    <location>
        <begin position="39"/>
        <end position="136"/>
    </location>
</feature>
<protein>
    <submittedName>
        <fullName evidence="2">Type VI secretion system protein ImpF</fullName>
    </submittedName>
</protein>
<dbReference type="InterPro" id="IPR053176">
    <property type="entry name" value="T6SS_TssE1-like"/>
</dbReference>
<dbReference type="NCBIfam" id="TIGR03357">
    <property type="entry name" value="VI_zyme"/>
    <property type="match status" value="1"/>
</dbReference>
<sequence length="167" mass="18745">MLDRNLSRGFAPTLFEKLFDDQPKVQSETNPLRRLSIEQLKESVANDLEALLNSRRGPEGALAEYPLANHSILSFGILDFVGMSLANPADCYRICRTLEETILCHEPRLKNVRVHLEADQGSTNSLLFSISALLVVYPAQEPVSFDAMLQPTIQQYSVNQTRRLKAS</sequence>
<name>A0A1K2HL40_9NEIS</name>
<dbReference type="RefSeq" id="WP_072428914.1">
    <property type="nucleotide sequence ID" value="NZ_FPKR01000009.1"/>
</dbReference>
<keyword evidence="3" id="KW-1185">Reference proteome</keyword>
<accession>A0A1K2HL40</accession>
<gene>
    <name evidence="2" type="ORF">SAMN02745887_02405</name>
</gene>
<dbReference type="InterPro" id="IPR007048">
    <property type="entry name" value="IraD/Gp25-like"/>
</dbReference>
<dbReference type="OrthoDB" id="119583at2"/>
<reference evidence="2 3" key="1">
    <citation type="submission" date="2016-11" db="EMBL/GenBank/DDBJ databases">
        <authorList>
            <person name="Jaros S."/>
            <person name="Januszkiewicz K."/>
            <person name="Wedrychowicz H."/>
        </authorList>
    </citation>
    <scope>NUCLEOTIDE SEQUENCE [LARGE SCALE GENOMIC DNA]</scope>
    <source>
        <strain evidence="2 3">DSM 18899</strain>
    </source>
</reference>
<dbReference type="Gene3D" id="3.10.450.40">
    <property type="match status" value="1"/>
</dbReference>
<evidence type="ECO:0000313" key="2">
    <source>
        <dbReference type="EMBL" id="SFZ77405.1"/>
    </source>
</evidence>
<dbReference type="AlphaFoldDB" id="A0A1K2HL40"/>
<dbReference type="EMBL" id="FPKR01000009">
    <property type="protein sequence ID" value="SFZ77405.1"/>
    <property type="molecule type" value="Genomic_DNA"/>
</dbReference>
<evidence type="ECO:0000259" key="1">
    <source>
        <dbReference type="Pfam" id="PF04965"/>
    </source>
</evidence>
<dbReference type="STRING" id="1121279.SAMN02745887_02405"/>
<proteinExistence type="predicted"/>
<dbReference type="Proteomes" id="UP000186513">
    <property type="component" value="Unassembled WGS sequence"/>
</dbReference>
<evidence type="ECO:0000313" key="3">
    <source>
        <dbReference type="Proteomes" id="UP000186513"/>
    </source>
</evidence>
<dbReference type="InterPro" id="IPR017737">
    <property type="entry name" value="TssE1-like"/>
</dbReference>
<organism evidence="2 3">
    <name type="scientific">Chitinimonas taiwanensis DSM 18899</name>
    <dbReference type="NCBI Taxonomy" id="1121279"/>
    <lineage>
        <taxon>Bacteria</taxon>
        <taxon>Pseudomonadati</taxon>
        <taxon>Pseudomonadota</taxon>
        <taxon>Betaproteobacteria</taxon>
        <taxon>Neisseriales</taxon>
        <taxon>Chitinibacteraceae</taxon>
        <taxon>Chitinimonas</taxon>
    </lineage>
</organism>